<name>X1K4K0_9ZZZZ</name>
<keyword evidence="1" id="KW-1133">Transmembrane helix</keyword>
<dbReference type="AlphaFoldDB" id="X1K4K0"/>
<keyword evidence="1" id="KW-0812">Transmembrane</keyword>
<feature type="transmembrane region" description="Helical" evidence="1">
    <location>
        <begin position="12"/>
        <end position="33"/>
    </location>
</feature>
<dbReference type="EMBL" id="BARV01000771">
    <property type="protein sequence ID" value="GAI01947.1"/>
    <property type="molecule type" value="Genomic_DNA"/>
</dbReference>
<feature type="domain" description="Bacterial sugar transferase" evidence="2">
    <location>
        <begin position="7"/>
        <end position="59"/>
    </location>
</feature>
<evidence type="ECO:0000256" key="1">
    <source>
        <dbReference type="SAM" id="Phobius"/>
    </source>
</evidence>
<comment type="caution">
    <text evidence="3">The sequence shown here is derived from an EMBL/GenBank/DDBJ whole genome shotgun (WGS) entry which is preliminary data.</text>
</comment>
<sequence length="60" mass="7049">MIYRFLKKLFDFFEALFGLIILAPVFLFIAILIKITSPGPVFFRQERFGKDGEIFKVCKD</sequence>
<protein>
    <recommendedName>
        <fullName evidence="2">Bacterial sugar transferase domain-containing protein</fullName>
    </recommendedName>
</protein>
<dbReference type="Pfam" id="PF02397">
    <property type="entry name" value="Bac_transf"/>
    <property type="match status" value="1"/>
</dbReference>
<evidence type="ECO:0000259" key="2">
    <source>
        <dbReference type="Pfam" id="PF02397"/>
    </source>
</evidence>
<dbReference type="PANTHER" id="PTHR30576">
    <property type="entry name" value="COLANIC BIOSYNTHESIS UDP-GLUCOSE LIPID CARRIER TRANSFERASE"/>
    <property type="match status" value="1"/>
</dbReference>
<keyword evidence="1" id="KW-0472">Membrane</keyword>
<proteinExistence type="predicted"/>
<accession>X1K4K0</accession>
<evidence type="ECO:0000313" key="3">
    <source>
        <dbReference type="EMBL" id="GAI01947.1"/>
    </source>
</evidence>
<gene>
    <name evidence="3" type="ORF">S06H3_02586</name>
</gene>
<dbReference type="GO" id="GO:0016780">
    <property type="term" value="F:phosphotransferase activity, for other substituted phosphate groups"/>
    <property type="evidence" value="ECO:0007669"/>
    <property type="project" value="TreeGrafter"/>
</dbReference>
<dbReference type="InterPro" id="IPR003362">
    <property type="entry name" value="Bact_transf"/>
</dbReference>
<reference evidence="3" key="1">
    <citation type="journal article" date="2014" name="Front. Microbiol.">
        <title>High frequency of phylogenetically diverse reductive dehalogenase-homologous genes in deep subseafloor sedimentary metagenomes.</title>
        <authorList>
            <person name="Kawai M."/>
            <person name="Futagami T."/>
            <person name="Toyoda A."/>
            <person name="Takaki Y."/>
            <person name="Nishi S."/>
            <person name="Hori S."/>
            <person name="Arai W."/>
            <person name="Tsubouchi T."/>
            <person name="Morono Y."/>
            <person name="Uchiyama I."/>
            <person name="Ito T."/>
            <person name="Fujiyama A."/>
            <person name="Inagaki F."/>
            <person name="Takami H."/>
        </authorList>
    </citation>
    <scope>NUCLEOTIDE SEQUENCE</scope>
    <source>
        <strain evidence="3">Expedition CK06-06</strain>
    </source>
</reference>
<organism evidence="3">
    <name type="scientific">marine sediment metagenome</name>
    <dbReference type="NCBI Taxonomy" id="412755"/>
    <lineage>
        <taxon>unclassified sequences</taxon>
        <taxon>metagenomes</taxon>
        <taxon>ecological metagenomes</taxon>
    </lineage>
</organism>
<dbReference type="PANTHER" id="PTHR30576:SF0">
    <property type="entry name" value="UNDECAPRENYL-PHOSPHATE N-ACETYLGALACTOSAMINYL 1-PHOSPHATE TRANSFERASE-RELATED"/>
    <property type="match status" value="1"/>
</dbReference>